<dbReference type="InterPro" id="IPR047111">
    <property type="entry name" value="YbaP-like"/>
</dbReference>
<accession>A0A0H3G8L1</accession>
<protein>
    <submittedName>
        <fullName evidence="3">GumN family protein</fullName>
    </submittedName>
</protein>
<dbReference type="AlphaFoldDB" id="A0A0H3G8L1"/>
<organism evidence="3 4">
    <name type="scientific">Zymomonas mobilis subsp. mobilis (strain ATCC 10988 / DSM 424 / LMG 404 / NCIMB 8938 / NRRL B-806 / ZM1)</name>
    <dbReference type="NCBI Taxonomy" id="555217"/>
    <lineage>
        <taxon>Bacteria</taxon>
        <taxon>Pseudomonadati</taxon>
        <taxon>Pseudomonadota</taxon>
        <taxon>Alphaproteobacteria</taxon>
        <taxon>Sphingomonadales</taxon>
        <taxon>Zymomonadaceae</taxon>
        <taxon>Zymomonas</taxon>
    </lineage>
</organism>
<evidence type="ECO:0000313" key="4">
    <source>
        <dbReference type="Proteomes" id="UP000001494"/>
    </source>
</evidence>
<evidence type="ECO:0000313" key="3">
    <source>
        <dbReference type="EMBL" id="AEH63477.1"/>
    </source>
</evidence>
<dbReference type="PANTHER" id="PTHR40590">
    <property type="entry name" value="CYTOPLASMIC PROTEIN-RELATED"/>
    <property type="match status" value="1"/>
</dbReference>
<evidence type="ECO:0000256" key="1">
    <source>
        <dbReference type="SAM" id="MobiDB-lite"/>
    </source>
</evidence>
<keyword evidence="2" id="KW-0732">Signal</keyword>
<dbReference type="EMBL" id="CP002850">
    <property type="protein sequence ID" value="AEH63477.1"/>
    <property type="molecule type" value="Genomic_DNA"/>
</dbReference>
<dbReference type="RefSeq" id="WP_014501199.1">
    <property type="nucleotide sequence ID" value="NC_017262.1"/>
</dbReference>
<dbReference type="PANTHER" id="PTHR40590:SF1">
    <property type="entry name" value="CYTOPLASMIC PROTEIN"/>
    <property type="match status" value="1"/>
</dbReference>
<dbReference type="Pfam" id="PF01963">
    <property type="entry name" value="TraB_PrgY_gumN"/>
    <property type="match status" value="1"/>
</dbReference>
<name>A0A0H3G8L1_ZYMMA</name>
<feature type="region of interest" description="Disordered" evidence="1">
    <location>
        <begin position="46"/>
        <end position="73"/>
    </location>
</feature>
<dbReference type="HOGENOM" id="CLU_057525_0_0_5"/>
<evidence type="ECO:0000256" key="2">
    <source>
        <dbReference type="SAM" id="SignalP"/>
    </source>
</evidence>
<sequence precursor="true">MIAPVISCIGIVFALLASSAHTHPHPLKTPAVSRVKKISPVKISGKKTVKPQKAATASKKKTLPEPANNNIPENTPAAATSSMVVDAHPALWMIHKNNTTIYLFGTIHMLDPRYSWFKNHVRDAFEQSSELVIETKAPPADQVQAIVSELATDKSGLPLEKRLPPALNRRVQAELAHFHIAKNSMDRFSPWFVAVTLTLLHYQKSGIKTMAGVEPVLIAQAQSEAKNIGELEDFKQQLSFLSNLSSADQISFLQSSLEEDEQSSFIIRLLIKAWAGGDEDRLANIVNQSLNQIPHLQTILLENRNRRWADWIENRLKTPGTVFMAVGAGHLGGAHSLRKILAERQIYAVRIAN</sequence>
<dbReference type="CDD" id="cd14789">
    <property type="entry name" value="Tiki"/>
    <property type="match status" value="1"/>
</dbReference>
<proteinExistence type="predicted"/>
<dbReference type="OrthoDB" id="9806326at2"/>
<feature type="chain" id="PRO_5002610050" evidence="2">
    <location>
        <begin position="23"/>
        <end position="353"/>
    </location>
</feature>
<dbReference type="eggNOG" id="COG3735">
    <property type="taxonomic scope" value="Bacteria"/>
</dbReference>
<reference evidence="3 4" key="1">
    <citation type="journal article" date="2011" name="J. Bacteriol.">
        <title>Genome sequence of the ethanol-producing Zymomonas mobilis subsp. mobilis lectotype strain ATCC 10988.</title>
        <authorList>
            <person name="Pappas K.M."/>
            <person name="Kouvelis V.N."/>
            <person name="Saunders E."/>
            <person name="Brettin T.S."/>
            <person name="Bruce D."/>
            <person name="Detter C."/>
            <person name="Balakireva M."/>
            <person name="Han C.S."/>
            <person name="Savvakis G."/>
            <person name="Kyrpides N.C."/>
            <person name="Typas M.A."/>
        </authorList>
    </citation>
    <scope>NUCLEOTIDE SEQUENCE [LARGE SCALE GENOMIC DNA]</scope>
    <source>
        <strain evidence="4">ATCC 10988 / DSM 424 / CCUG 17860 / LMG 404 / NCIMB 8938 / NRRL B-806 / ZM1</strain>
    </source>
</reference>
<dbReference type="Proteomes" id="UP000001494">
    <property type="component" value="Chromosome"/>
</dbReference>
<gene>
    <name evidence="3" type="ordered locus">Zmob_1663</name>
</gene>
<dbReference type="KEGG" id="zmm:Zmob_1663"/>
<dbReference type="InterPro" id="IPR002816">
    <property type="entry name" value="TraB/PrgY/GumN_fam"/>
</dbReference>
<feature type="signal peptide" evidence="2">
    <location>
        <begin position="1"/>
        <end position="22"/>
    </location>
</feature>